<organism evidence="1">
    <name type="scientific">marine sediment metagenome</name>
    <dbReference type="NCBI Taxonomy" id="412755"/>
    <lineage>
        <taxon>unclassified sequences</taxon>
        <taxon>metagenomes</taxon>
        <taxon>ecological metagenomes</taxon>
    </lineage>
</organism>
<evidence type="ECO:0000313" key="1">
    <source>
        <dbReference type="EMBL" id="KKM66340.1"/>
    </source>
</evidence>
<evidence type="ECO:0008006" key="2">
    <source>
        <dbReference type="Google" id="ProtNLM"/>
    </source>
</evidence>
<dbReference type="EMBL" id="LAZR01010553">
    <property type="protein sequence ID" value="KKM66340.1"/>
    <property type="molecule type" value="Genomic_DNA"/>
</dbReference>
<dbReference type="Gene3D" id="3.40.960.10">
    <property type="entry name" value="VSR Endonuclease"/>
    <property type="match status" value="1"/>
</dbReference>
<dbReference type="AlphaFoldDB" id="A0A0F9LPQ6"/>
<name>A0A0F9LPQ6_9ZZZZ</name>
<comment type="caution">
    <text evidence="1">The sequence shown here is derived from an EMBL/GenBank/DDBJ whole genome shotgun (WGS) entry which is preliminary data.</text>
</comment>
<protein>
    <recommendedName>
        <fullName evidence="2">DUF559 domain-containing protein</fullName>
    </recommendedName>
</protein>
<dbReference type="InterPro" id="IPR011335">
    <property type="entry name" value="Restrct_endonuc-II-like"/>
</dbReference>
<gene>
    <name evidence="1" type="ORF">LCGC14_1482170</name>
</gene>
<sequence>MPKCLECGIDLPHLQWTHFRYNCTGRFLNGAEYREVYSDAKLVDDELAKRMAITEKNLIQKYGKEEGLRRWKIYCDKQAKTNTFEYKKEKYGWTKEEFDEYNKSRAVTIENCIRRHGEEKGLEIWNNYCEQQAYTNTLDYFVEREGSKEKGLEVFLRYNKEKARSQDPYWIAENYNVTFKEALEILSSRSTPRFISEGEKYFVNELEDLLNEQIKYTYKTQQFCIWSKELEVPFFYDVVCTERMKAIEYNGDYWHANPNLYEADYIVKKIKMSAKEIWERDQIKLKCLLERGFEVKVVWESDFLKNEKILEEIVKWWKNSQK</sequence>
<proteinExistence type="predicted"/>
<dbReference type="SUPFAM" id="SSF52980">
    <property type="entry name" value="Restriction endonuclease-like"/>
    <property type="match status" value="1"/>
</dbReference>
<accession>A0A0F9LPQ6</accession>
<reference evidence="1" key="1">
    <citation type="journal article" date="2015" name="Nature">
        <title>Complex archaea that bridge the gap between prokaryotes and eukaryotes.</title>
        <authorList>
            <person name="Spang A."/>
            <person name="Saw J.H."/>
            <person name="Jorgensen S.L."/>
            <person name="Zaremba-Niedzwiedzka K."/>
            <person name="Martijn J."/>
            <person name="Lind A.E."/>
            <person name="van Eijk R."/>
            <person name="Schleper C."/>
            <person name="Guy L."/>
            <person name="Ettema T.J."/>
        </authorList>
    </citation>
    <scope>NUCLEOTIDE SEQUENCE</scope>
</reference>